<name>A0ABP2IET5_CORAM</name>
<evidence type="ECO:0000256" key="1">
    <source>
        <dbReference type="SAM" id="MobiDB-lite"/>
    </source>
</evidence>
<feature type="compositionally biased region" description="Basic and acidic residues" evidence="1">
    <location>
        <begin position="29"/>
        <end position="45"/>
    </location>
</feature>
<keyword evidence="3" id="KW-1185">Reference proteome</keyword>
<evidence type="ECO:0000313" key="2">
    <source>
        <dbReference type="EMBL" id="EFG81113.1"/>
    </source>
</evidence>
<gene>
    <name evidence="2" type="ORF">HMPREF0281_01660</name>
</gene>
<organism evidence="2 3">
    <name type="scientific">Corynebacterium ammoniagenes DSM 20306</name>
    <dbReference type="NCBI Taxonomy" id="649754"/>
    <lineage>
        <taxon>Bacteria</taxon>
        <taxon>Bacillati</taxon>
        <taxon>Actinomycetota</taxon>
        <taxon>Actinomycetes</taxon>
        <taxon>Mycobacteriales</taxon>
        <taxon>Corynebacteriaceae</taxon>
        <taxon>Corynebacterium</taxon>
    </lineage>
</organism>
<protein>
    <submittedName>
        <fullName evidence="2">Uncharacterized protein</fullName>
    </submittedName>
</protein>
<proteinExistence type="predicted"/>
<comment type="caution">
    <text evidence="2">The sequence shown here is derived from an EMBL/GenBank/DDBJ whole genome shotgun (WGS) entry which is preliminary data.</text>
</comment>
<dbReference type="Proteomes" id="UP000006015">
    <property type="component" value="Unassembled WGS sequence"/>
</dbReference>
<evidence type="ECO:0000313" key="3">
    <source>
        <dbReference type="Proteomes" id="UP000006015"/>
    </source>
</evidence>
<reference evidence="2 3" key="1">
    <citation type="submission" date="2010-04" db="EMBL/GenBank/DDBJ databases">
        <authorList>
            <person name="Weinstock G."/>
            <person name="Sodergren E."/>
            <person name="Clifton S."/>
            <person name="Fulton L."/>
            <person name="Fulton B."/>
            <person name="Courtney L."/>
            <person name="Fronick C."/>
            <person name="Harrison M."/>
            <person name="Strong C."/>
            <person name="Farmer C."/>
            <person name="Delahaunty K."/>
            <person name="Markovic C."/>
            <person name="Hall O."/>
            <person name="Minx P."/>
            <person name="Tomlinson C."/>
            <person name="Mitreva M."/>
            <person name="Hou S."/>
            <person name="Wollam A."/>
            <person name="Pepin K.H."/>
            <person name="Johnson M."/>
            <person name="Bhonagiri V."/>
            <person name="Zhang X."/>
            <person name="Suruliraj S."/>
            <person name="Warren W."/>
            <person name="Chinwalla A."/>
            <person name="Mardis E.R."/>
            <person name="Wilson R.K."/>
        </authorList>
    </citation>
    <scope>NUCLEOTIDE SEQUENCE [LARGE SCALE GENOMIC DNA]</scope>
    <source>
        <strain evidence="2 3">DSM 20306</strain>
    </source>
</reference>
<sequence>MIEDGRDDGDASQRGVHGAVTAGSDQGFPEEHRHRVSHEKRTALG</sequence>
<feature type="region of interest" description="Disordered" evidence="1">
    <location>
        <begin position="1"/>
        <end position="45"/>
    </location>
</feature>
<dbReference type="EMBL" id="ADNS01000014">
    <property type="protein sequence ID" value="EFG81113.1"/>
    <property type="molecule type" value="Genomic_DNA"/>
</dbReference>
<accession>A0ABP2IET5</accession>